<evidence type="ECO:0000313" key="5">
    <source>
        <dbReference type="EMBL" id="SCG78706.1"/>
    </source>
</evidence>
<keyword evidence="1 5" id="KW-0489">Methyltransferase</keyword>
<sequence>MPDAIFAHPRLAPIYDAFDDDRDDLAAYLAIAGELGARTVLDVGCGTGSLAVLLARHGHTVVGVDPAEASLAVARAKDAARTTDEAGRVRWIHGDATALPTLDADLAAMTGNVAQVFLTDSDWARTLRGIHAALRPRGYLVFETRRPEHRAWEEWIADTGPVVRDVSGVGPVERRSQVTAIDLPLVSFRFTYRFLADGAVITSDSTLRFRDRDEIESSLISNGYRVLDVRQAPDRPDREFVFVARRTS</sequence>
<dbReference type="CDD" id="cd02440">
    <property type="entry name" value="AdoMet_MTases"/>
    <property type="match status" value="1"/>
</dbReference>
<evidence type="ECO:0000259" key="4">
    <source>
        <dbReference type="Pfam" id="PF13649"/>
    </source>
</evidence>
<keyword evidence="2 5" id="KW-0808">Transferase</keyword>
<dbReference type="OrthoDB" id="9811589at2"/>
<keyword evidence="6" id="KW-1185">Reference proteome</keyword>
<dbReference type="RefSeq" id="WP_091071664.1">
    <property type="nucleotide sequence ID" value="NZ_FMDM01000022.1"/>
</dbReference>
<dbReference type="Proteomes" id="UP000199360">
    <property type="component" value="Unassembled WGS sequence"/>
</dbReference>
<proteinExistence type="predicted"/>
<evidence type="ECO:0000256" key="3">
    <source>
        <dbReference type="ARBA" id="ARBA00022691"/>
    </source>
</evidence>
<evidence type="ECO:0000313" key="6">
    <source>
        <dbReference type="Proteomes" id="UP000199360"/>
    </source>
</evidence>
<keyword evidence="3" id="KW-0949">S-adenosyl-L-methionine</keyword>
<dbReference type="SUPFAM" id="SSF53335">
    <property type="entry name" value="S-adenosyl-L-methionine-dependent methyltransferases"/>
    <property type="match status" value="1"/>
</dbReference>
<dbReference type="Gene3D" id="3.40.50.150">
    <property type="entry name" value="Vaccinia Virus protein VP39"/>
    <property type="match status" value="1"/>
</dbReference>
<protein>
    <submittedName>
        <fullName evidence="5">Methyltransferase domain-containing protein</fullName>
    </submittedName>
</protein>
<accession>A0A1C5K8C6</accession>
<dbReference type="EMBL" id="FMDM01000022">
    <property type="protein sequence ID" value="SCG78706.1"/>
    <property type="molecule type" value="Genomic_DNA"/>
</dbReference>
<dbReference type="GO" id="GO:0008168">
    <property type="term" value="F:methyltransferase activity"/>
    <property type="evidence" value="ECO:0007669"/>
    <property type="project" value="UniProtKB-KW"/>
</dbReference>
<dbReference type="GO" id="GO:0032259">
    <property type="term" value="P:methylation"/>
    <property type="evidence" value="ECO:0007669"/>
    <property type="project" value="UniProtKB-KW"/>
</dbReference>
<dbReference type="InterPro" id="IPR041698">
    <property type="entry name" value="Methyltransf_25"/>
</dbReference>
<dbReference type="PANTHER" id="PTHR43464">
    <property type="entry name" value="METHYLTRANSFERASE"/>
    <property type="match status" value="1"/>
</dbReference>
<name>A0A1C5K8C6_9ACTN</name>
<feature type="domain" description="Methyltransferase" evidence="4">
    <location>
        <begin position="40"/>
        <end position="138"/>
    </location>
</feature>
<organism evidence="5 6">
    <name type="scientific">Micromonospora humi</name>
    <dbReference type="NCBI Taxonomy" id="745366"/>
    <lineage>
        <taxon>Bacteria</taxon>
        <taxon>Bacillati</taxon>
        <taxon>Actinomycetota</taxon>
        <taxon>Actinomycetes</taxon>
        <taxon>Micromonosporales</taxon>
        <taxon>Micromonosporaceae</taxon>
        <taxon>Micromonospora</taxon>
    </lineage>
</organism>
<dbReference type="Pfam" id="PF13649">
    <property type="entry name" value="Methyltransf_25"/>
    <property type="match status" value="1"/>
</dbReference>
<evidence type="ECO:0000256" key="1">
    <source>
        <dbReference type="ARBA" id="ARBA00022603"/>
    </source>
</evidence>
<reference evidence="6" key="1">
    <citation type="submission" date="2016-06" db="EMBL/GenBank/DDBJ databases">
        <authorList>
            <person name="Varghese N."/>
            <person name="Submissions Spin"/>
        </authorList>
    </citation>
    <scope>NUCLEOTIDE SEQUENCE [LARGE SCALE GENOMIC DNA]</scope>
    <source>
        <strain evidence="6">DSM 45647</strain>
    </source>
</reference>
<dbReference type="AlphaFoldDB" id="A0A1C5K8C6"/>
<gene>
    <name evidence="5" type="ORF">GA0070213_12245</name>
</gene>
<dbReference type="PANTHER" id="PTHR43464:SF19">
    <property type="entry name" value="UBIQUINONE BIOSYNTHESIS O-METHYLTRANSFERASE, MITOCHONDRIAL"/>
    <property type="match status" value="1"/>
</dbReference>
<dbReference type="STRING" id="745366.GA0070213_12245"/>
<dbReference type="InterPro" id="IPR029063">
    <property type="entry name" value="SAM-dependent_MTases_sf"/>
</dbReference>
<evidence type="ECO:0000256" key="2">
    <source>
        <dbReference type="ARBA" id="ARBA00022679"/>
    </source>
</evidence>